<dbReference type="KEGG" id="esx:ESOMN_v1c05830"/>
<gene>
    <name evidence="10" type="primary">potB</name>
    <name evidence="10" type="ORF">ESOMN_v1c05830</name>
</gene>
<evidence type="ECO:0000256" key="8">
    <source>
        <dbReference type="RuleBase" id="RU363032"/>
    </source>
</evidence>
<evidence type="ECO:0000256" key="5">
    <source>
        <dbReference type="ARBA" id="ARBA00022692"/>
    </source>
</evidence>
<dbReference type="InterPro" id="IPR050024">
    <property type="entry name" value="MMSYN1_0196-like"/>
</dbReference>
<protein>
    <submittedName>
        <fullName evidence="10">Spermidine/putrescine ABC transporter permease</fullName>
    </submittedName>
</protein>
<feature type="transmembrane region" description="Helical" evidence="8">
    <location>
        <begin position="234"/>
        <end position="261"/>
    </location>
</feature>
<dbReference type="EMBL" id="CP024965">
    <property type="protein sequence ID" value="ATZ18965.1"/>
    <property type="molecule type" value="Genomic_DNA"/>
</dbReference>
<comment type="subcellular location">
    <subcellularLocation>
        <location evidence="1 8">Cell membrane</location>
        <topology evidence="1 8">Multi-pass membrane protein</topology>
    </subcellularLocation>
</comment>
<dbReference type="InterPro" id="IPR000515">
    <property type="entry name" value="MetI-like"/>
</dbReference>
<dbReference type="GO" id="GO:0005886">
    <property type="term" value="C:plasma membrane"/>
    <property type="evidence" value="ECO:0007669"/>
    <property type="project" value="UniProtKB-SubCell"/>
</dbReference>
<dbReference type="Pfam" id="PF00528">
    <property type="entry name" value="BPD_transp_1"/>
    <property type="match status" value="1"/>
</dbReference>
<dbReference type="SUPFAM" id="SSF161098">
    <property type="entry name" value="MetI-like"/>
    <property type="match status" value="1"/>
</dbReference>
<keyword evidence="4" id="KW-1003">Cell membrane</keyword>
<dbReference type="PANTHER" id="PTHR42929">
    <property type="entry name" value="INNER MEMBRANE ABC TRANSPORTER PERMEASE PROTEIN YDCU-RELATED-RELATED"/>
    <property type="match status" value="1"/>
</dbReference>
<dbReference type="Proteomes" id="UP000232230">
    <property type="component" value="Chromosome"/>
</dbReference>
<feature type="domain" description="ABC transmembrane type-1" evidence="9">
    <location>
        <begin position="111"/>
        <end position="303"/>
    </location>
</feature>
<evidence type="ECO:0000256" key="6">
    <source>
        <dbReference type="ARBA" id="ARBA00022989"/>
    </source>
</evidence>
<dbReference type="PANTHER" id="PTHR42929:SF1">
    <property type="entry name" value="INNER MEMBRANE ABC TRANSPORTER PERMEASE PROTEIN YDCU-RELATED"/>
    <property type="match status" value="1"/>
</dbReference>
<dbReference type="CDD" id="cd06261">
    <property type="entry name" value="TM_PBP2"/>
    <property type="match status" value="1"/>
</dbReference>
<evidence type="ECO:0000256" key="2">
    <source>
        <dbReference type="ARBA" id="ARBA00007069"/>
    </source>
</evidence>
<evidence type="ECO:0000259" key="9">
    <source>
        <dbReference type="PROSITE" id="PS50928"/>
    </source>
</evidence>
<dbReference type="GO" id="GO:0055085">
    <property type="term" value="P:transmembrane transport"/>
    <property type="evidence" value="ECO:0007669"/>
    <property type="project" value="InterPro"/>
</dbReference>
<dbReference type="RefSeq" id="WP_024863482.1">
    <property type="nucleotide sequence ID" value="NZ_CP024965.1"/>
</dbReference>
<organism evidence="10 11">
    <name type="scientific">Williamsoniiplasma somnilux</name>
    <dbReference type="NCBI Taxonomy" id="215578"/>
    <lineage>
        <taxon>Bacteria</taxon>
        <taxon>Bacillati</taxon>
        <taxon>Mycoplasmatota</taxon>
        <taxon>Mollicutes</taxon>
        <taxon>Entomoplasmatales</taxon>
        <taxon>Williamsoniiplasma</taxon>
    </lineage>
</organism>
<keyword evidence="7 8" id="KW-0472">Membrane</keyword>
<proteinExistence type="inferred from homology"/>
<evidence type="ECO:0000256" key="4">
    <source>
        <dbReference type="ARBA" id="ARBA00022475"/>
    </source>
</evidence>
<keyword evidence="6 8" id="KW-1133">Transmembrane helix</keyword>
<keyword evidence="3 8" id="KW-0813">Transport</keyword>
<feature type="transmembrane region" description="Helical" evidence="8">
    <location>
        <begin position="281"/>
        <end position="306"/>
    </location>
</feature>
<reference evidence="10 11" key="1">
    <citation type="submission" date="2017-11" db="EMBL/GenBank/DDBJ databases">
        <title>Genome sequence of Entomoplasma somnilux PYAN-1 (ATCC 49194).</title>
        <authorList>
            <person name="Lo W.-S."/>
            <person name="Gasparich G.E."/>
            <person name="Kuo C.-H."/>
        </authorList>
    </citation>
    <scope>NUCLEOTIDE SEQUENCE [LARGE SCALE GENOMIC DNA]</scope>
    <source>
        <strain evidence="10 11">PYAN-1</strain>
    </source>
</reference>
<dbReference type="Gene3D" id="1.10.3720.10">
    <property type="entry name" value="MetI-like"/>
    <property type="match status" value="1"/>
</dbReference>
<feature type="transmembrane region" description="Helical" evidence="8">
    <location>
        <begin position="149"/>
        <end position="172"/>
    </location>
</feature>
<dbReference type="AlphaFoldDB" id="A0A2K8NYS3"/>
<keyword evidence="11" id="KW-1185">Reference proteome</keyword>
<feature type="transmembrane region" description="Helical" evidence="8">
    <location>
        <begin position="107"/>
        <end position="137"/>
    </location>
</feature>
<dbReference type="NCBIfam" id="NF043074">
    <property type="entry name" value="MMSYN1_0196"/>
    <property type="match status" value="1"/>
</dbReference>
<comment type="similarity">
    <text evidence="2">Belongs to the binding-protein-dependent transport system permease family. CysTW subfamily.</text>
</comment>
<feature type="transmembrane region" description="Helical" evidence="8">
    <location>
        <begin position="57"/>
        <end position="82"/>
    </location>
</feature>
<accession>A0A2K8NYS3</accession>
<feature type="transmembrane region" description="Helical" evidence="8">
    <location>
        <begin position="178"/>
        <end position="198"/>
    </location>
</feature>
<keyword evidence="5 8" id="KW-0812">Transmembrane</keyword>
<sequence length="329" mass="37031">MPKLRKKVVEENFNQAELDTAIDQEVKRQSRLQFKDLSKAFSNTKIFNFAKDKAWPILLPFFIVMLFLIVLPLVSIIIYSVVQPTGNAIMFKVTFENFIQMFTSSSIMLALSLSVAYALIAALLCVIIGYPIALIMAQLKSKILARNMWVLVTMPIWISMLLKILGLQTFFYMLSPTFIGTPISVIVGMVYMFLPFAITPIYDSLESRQLDLEEAAKDLGASSWKSFWSVTFRYSIPGVLTAFSLVIVQAATSLIVVHYLGDGKVQLISSVIESYFFKGNNFGYGAAISVVLTAMIFLLMLIIRLLSNKFETKGKRKWKNSSKVVTSQL</sequence>
<evidence type="ECO:0000313" key="11">
    <source>
        <dbReference type="Proteomes" id="UP000232230"/>
    </source>
</evidence>
<evidence type="ECO:0000256" key="3">
    <source>
        <dbReference type="ARBA" id="ARBA00022448"/>
    </source>
</evidence>
<evidence type="ECO:0000256" key="7">
    <source>
        <dbReference type="ARBA" id="ARBA00023136"/>
    </source>
</evidence>
<evidence type="ECO:0000256" key="1">
    <source>
        <dbReference type="ARBA" id="ARBA00004651"/>
    </source>
</evidence>
<dbReference type="InterPro" id="IPR035906">
    <property type="entry name" value="MetI-like_sf"/>
</dbReference>
<dbReference type="PROSITE" id="PS50928">
    <property type="entry name" value="ABC_TM1"/>
    <property type="match status" value="1"/>
</dbReference>
<evidence type="ECO:0000313" key="10">
    <source>
        <dbReference type="EMBL" id="ATZ18965.1"/>
    </source>
</evidence>
<name>A0A2K8NYS3_9MOLU</name>